<dbReference type="PANTHER" id="PTHR30595">
    <property type="entry name" value="GLPR-RELATED TRANSCRIPTIONAL REPRESSOR"/>
    <property type="match status" value="1"/>
</dbReference>
<dbReference type="Pfam" id="PF13749">
    <property type="entry name" value="HATPase_c_4"/>
    <property type="match status" value="1"/>
</dbReference>
<sequence>MSDLRSLLDNGPGPRLAFLPSLNPNYLAETLVAFANGEGGSVILGVDPEIGQADRLVGDEVEGVLQSALSLCRPPMRTEWLQEETQNGAVIMLRVDRSSELHVLSDGRALVRRGSENRPLSASELEMLVGNRAMGEFETEEVPGSVREDLDEDVIDEYLEKRLQRNPRGTLLPKNRLLQQIGALGVDGTPTVSGMLLFGKEPQLFLPHGRAVFVKFDDSPAAFRTDERARLARAGGSEASVYLESDPGSFGYGRREEITGPLARIVERGWRVIWEEMGKKAVVKGLQREDQTEYPPFAVREALVNAVCHRDYRLRGSSVEIHMRPDSLEIISPGGLPAYITVENIVEEHYSRNPRLVNGLYQWGYIEELGLGVDRMIEDMVAAGHPPPLFDAKSHRFSVTLQNRKDLEKIIPEWEQHMNERQLKAMQFVQSNGSISNGDYRQLCSHVGAETLRLDLVDLVNKKLLLKIGDKRGTRYILR</sequence>
<comment type="caution">
    <text evidence="2">The sequence shown here is derived from an EMBL/GenBank/DDBJ whole genome shotgun (WGS) entry which is preliminary data.</text>
</comment>
<name>A0A6B0YY67_9CHLR</name>
<dbReference type="InterPro" id="IPR036388">
    <property type="entry name" value="WH-like_DNA-bd_sf"/>
</dbReference>
<dbReference type="InterPro" id="IPR038461">
    <property type="entry name" value="Schlafen_AlbA_2_dom_sf"/>
</dbReference>
<protein>
    <recommendedName>
        <fullName evidence="1">Schlafen AlbA-2 domain-containing protein</fullName>
    </recommendedName>
</protein>
<dbReference type="Gene3D" id="3.30.565.60">
    <property type="match status" value="1"/>
</dbReference>
<dbReference type="Pfam" id="PF04326">
    <property type="entry name" value="SLFN_AlbA_2"/>
    <property type="match status" value="1"/>
</dbReference>
<evidence type="ECO:0000313" key="2">
    <source>
        <dbReference type="EMBL" id="MXY95593.1"/>
    </source>
</evidence>
<gene>
    <name evidence="2" type="ORF">F4Y42_19320</name>
</gene>
<dbReference type="EMBL" id="VXRG01000161">
    <property type="protein sequence ID" value="MXY95593.1"/>
    <property type="molecule type" value="Genomic_DNA"/>
</dbReference>
<evidence type="ECO:0000259" key="1">
    <source>
        <dbReference type="Pfam" id="PF04326"/>
    </source>
</evidence>
<dbReference type="Gene3D" id="3.30.950.30">
    <property type="entry name" value="Schlafen, AAA domain"/>
    <property type="match status" value="1"/>
</dbReference>
<dbReference type="InterPro" id="IPR038475">
    <property type="entry name" value="RecG_C_sf"/>
</dbReference>
<dbReference type="PANTHER" id="PTHR30595:SF6">
    <property type="entry name" value="SCHLAFEN ALBA-2 DOMAIN-CONTAINING PROTEIN"/>
    <property type="match status" value="1"/>
</dbReference>
<reference evidence="2" key="1">
    <citation type="submission" date="2019-09" db="EMBL/GenBank/DDBJ databases">
        <title>Characterisation of the sponge microbiome using genome-centric metagenomics.</title>
        <authorList>
            <person name="Engelberts J.P."/>
            <person name="Robbins S.J."/>
            <person name="De Goeij J.M."/>
            <person name="Aranda M."/>
            <person name="Bell S.C."/>
            <person name="Webster N.S."/>
        </authorList>
    </citation>
    <scope>NUCLEOTIDE SEQUENCE</scope>
    <source>
        <strain evidence="2">SB0664_bin_27</strain>
    </source>
</reference>
<dbReference type="Gene3D" id="1.10.10.10">
    <property type="entry name" value="Winged helix-like DNA-binding domain superfamily/Winged helix DNA-binding domain"/>
    <property type="match status" value="1"/>
</dbReference>
<dbReference type="AlphaFoldDB" id="A0A6B0YY67"/>
<feature type="domain" description="Schlafen AlbA-2" evidence="1">
    <location>
        <begin position="27"/>
        <end position="120"/>
    </location>
</feature>
<organism evidence="2">
    <name type="scientific">Caldilineaceae bacterium SB0664_bin_27</name>
    <dbReference type="NCBI Taxonomy" id="2605260"/>
    <lineage>
        <taxon>Bacteria</taxon>
        <taxon>Bacillati</taxon>
        <taxon>Chloroflexota</taxon>
        <taxon>Caldilineae</taxon>
        <taxon>Caldilineales</taxon>
        <taxon>Caldilineaceae</taxon>
    </lineage>
</organism>
<proteinExistence type="predicted"/>
<dbReference type="InterPro" id="IPR007421">
    <property type="entry name" value="Schlafen_AlbA_2_dom"/>
</dbReference>
<accession>A0A6B0YY67</accession>